<accession>A0AAV7Y5I1</accession>
<feature type="compositionally biased region" description="Polar residues" evidence="2">
    <location>
        <begin position="9"/>
        <end position="33"/>
    </location>
</feature>
<feature type="compositionally biased region" description="Basic and acidic residues" evidence="2">
    <location>
        <begin position="376"/>
        <end position="390"/>
    </location>
</feature>
<protein>
    <submittedName>
        <fullName evidence="3">Uncharacterized protein</fullName>
    </submittedName>
</protein>
<feature type="compositionally biased region" description="Basic and acidic residues" evidence="2">
    <location>
        <begin position="50"/>
        <end position="62"/>
    </location>
</feature>
<feature type="compositionally biased region" description="Polar residues" evidence="2">
    <location>
        <begin position="400"/>
        <end position="409"/>
    </location>
</feature>
<keyword evidence="1" id="KW-0175">Coiled coil</keyword>
<feature type="compositionally biased region" description="Polar residues" evidence="2">
    <location>
        <begin position="73"/>
        <end position="92"/>
    </location>
</feature>
<evidence type="ECO:0000256" key="1">
    <source>
        <dbReference type="SAM" id="Coils"/>
    </source>
</evidence>
<feature type="coiled-coil region" evidence="1">
    <location>
        <begin position="237"/>
        <end position="264"/>
    </location>
</feature>
<feature type="region of interest" description="Disordered" evidence="2">
    <location>
        <begin position="598"/>
        <end position="645"/>
    </location>
</feature>
<dbReference type="EMBL" id="JAPTSV010000001">
    <property type="protein sequence ID" value="KAJ1532155.1"/>
    <property type="molecule type" value="Genomic_DNA"/>
</dbReference>
<evidence type="ECO:0000256" key="2">
    <source>
        <dbReference type="SAM" id="MobiDB-lite"/>
    </source>
</evidence>
<feature type="region of interest" description="Disordered" evidence="2">
    <location>
        <begin position="1"/>
        <end position="131"/>
    </location>
</feature>
<keyword evidence="4" id="KW-1185">Reference proteome</keyword>
<feature type="region of interest" description="Disordered" evidence="2">
    <location>
        <begin position="376"/>
        <end position="409"/>
    </location>
</feature>
<proteinExistence type="predicted"/>
<evidence type="ECO:0000313" key="4">
    <source>
        <dbReference type="Proteomes" id="UP001075354"/>
    </source>
</evidence>
<organism evidence="3 4">
    <name type="scientific">Megalurothrips usitatus</name>
    <name type="common">bean blossom thrips</name>
    <dbReference type="NCBI Taxonomy" id="439358"/>
    <lineage>
        <taxon>Eukaryota</taxon>
        <taxon>Metazoa</taxon>
        <taxon>Ecdysozoa</taxon>
        <taxon>Arthropoda</taxon>
        <taxon>Hexapoda</taxon>
        <taxon>Insecta</taxon>
        <taxon>Pterygota</taxon>
        <taxon>Neoptera</taxon>
        <taxon>Paraneoptera</taxon>
        <taxon>Thysanoptera</taxon>
        <taxon>Terebrantia</taxon>
        <taxon>Thripoidea</taxon>
        <taxon>Thripidae</taxon>
        <taxon>Megalurothrips</taxon>
    </lineage>
</organism>
<sequence>MSLSKEENLSPSSTGEGGENSDQSLSDSWTVLDSSHFKEDGDLSDAESVEVLHEDHTAEDHASSVVIGDDGASETSTTTALDCDESSPTPGTKTEELEAGSPSDDGEFGIGEKDDDPAPDPPRKARSKRPKKKYVFQGVPIEVVGEPFSNWLLQIAIYSLFVDMVLLCYFGLSSLTGLLEIPTSQYLKPLKPYQAYEMEPLSLQFSHVLAEWKKHPLQDHSLDRLVLKTLLLHYGGSSELSANLQALTEKVQKHNDLIKRLGREHDWKELQHHRMVTSAHIAHAVACILGKQDNERAVPAELFMNHTKDDVGEFAPEPGFWLNDWHLPQYFRANDTFYRVDSKPDFSPTHKLYLHLGSSKWNEYFWKLRMGNEKVNEGEKESRTAEKSSESDLEGEETQRSPLDLSSSVDFISEEESSGNLIELAEELPEDGDPFIFREIEDPDHSVENLFKLLRADEHADAEYISRYPGSNSGKATELKKKDQLNEWYEGVTLEEQENDQPETGYRGFAEDPSGTGEAFDGWYMVNAKTDKLSKENQENMLGIERPGDEKNRKDKVRQFIDEISADDFNYDDFGKKFNEYFPEKKLKSKVAKRKYKSTKQYDNEISNGKLKQKKKPKGRTGLDSGDTEDKKKLKKRDSKKDLKFSDKFLQGSNNRKKRFADLRGTDWNSRMAEGREKLRALNEKVMIRSGYLNVLKPDVTCGKRFLLNDFSSCEVY</sequence>
<name>A0AAV7Y5I1_9NEOP</name>
<dbReference type="Proteomes" id="UP001075354">
    <property type="component" value="Chromosome 1"/>
</dbReference>
<dbReference type="AlphaFoldDB" id="A0AAV7Y5I1"/>
<gene>
    <name evidence="3" type="ORF">ONE63_000779</name>
</gene>
<evidence type="ECO:0000313" key="3">
    <source>
        <dbReference type="EMBL" id="KAJ1532155.1"/>
    </source>
</evidence>
<reference evidence="3" key="1">
    <citation type="submission" date="2022-12" db="EMBL/GenBank/DDBJ databases">
        <title>Chromosome-level genome assembly of the bean flower thrips Megalurothrips usitatus.</title>
        <authorList>
            <person name="Ma L."/>
            <person name="Liu Q."/>
            <person name="Li H."/>
            <person name="Cai W."/>
        </authorList>
    </citation>
    <scope>NUCLEOTIDE SEQUENCE</scope>
    <source>
        <strain evidence="3">Cailab_2022a</strain>
    </source>
</reference>
<comment type="caution">
    <text evidence="3">The sequence shown here is derived from an EMBL/GenBank/DDBJ whole genome shotgun (WGS) entry which is preliminary data.</text>
</comment>